<feature type="region of interest" description="Disordered" evidence="1">
    <location>
        <begin position="60"/>
        <end position="92"/>
    </location>
</feature>
<feature type="compositionally biased region" description="Basic and acidic residues" evidence="1">
    <location>
        <begin position="147"/>
        <end position="157"/>
    </location>
</feature>
<evidence type="ECO:0000313" key="3">
    <source>
        <dbReference type="Proteomes" id="UP000245591"/>
    </source>
</evidence>
<protein>
    <submittedName>
        <fullName evidence="2">Uncharacterized protein</fullName>
    </submittedName>
</protein>
<proteinExistence type="predicted"/>
<dbReference type="AlphaFoldDB" id="A0A2U1J0N2"/>
<feature type="region of interest" description="Disordered" evidence="1">
    <location>
        <begin position="108"/>
        <end position="157"/>
    </location>
</feature>
<feature type="compositionally biased region" description="Polar residues" evidence="1">
    <location>
        <begin position="126"/>
        <end position="146"/>
    </location>
</feature>
<dbReference type="Proteomes" id="UP000245591">
    <property type="component" value="Unassembled WGS sequence"/>
</dbReference>
<name>A0A2U1J0N2_SMIAN</name>
<gene>
    <name evidence="2" type="ORF">BB558_005398</name>
</gene>
<feature type="region of interest" description="Disordered" evidence="1">
    <location>
        <begin position="178"/>
        <end position="197"/>
    </location>
</feature>
<feature type="compositionally biased region" description="Basic residues" evidence="1">
    <location>
        <begin position="109"/>
        <end position="122"/>
    </location>
</feature>
<organism evidence="2 3">
    <name type="scientific">Smittium angustum</name>
    <dbReference type="NCBI Taxonomy" id="133377"/>
    <lineage>
        <taxon>Eukaryota</taxon>
        <taxon>Fungi</taxon>
        <taxon>Fungi incertae sedis</taxon>
        <taxon>Zoopagomycota</taxon>
        <taxon>Kickxellomycotina</taxon>
        <taxon>Harpellomycetes</taxon>
        <taxon>Harpellales</taxon>
        <taxon>Legeriomycetaceae</taxon>
        <taxon>Smittium</taxon>
    </lineage>
</organism>
<reference evidence="2 3" key="1">
    <citation type="journal article" date="2018" name="MBio">
        <title>Comparative Genomics Reveals the Core Gene Toolbox for the Fungus-Insect Symbiosis.</title>
        <authorList>
            <person name="Wang Y."/>
            <person name="Stata M."/>
            <person name="Wang W."/>
            <person name="Stajich J.E."/>
            <person name="White M.M."/>
            <person name="Moncalvo J.M."/>
        </authorList>
    </citation>
    <scope>NUCLEOTIDE SEQUENCE [LARGE SCALE GENOMIC DNA]</scope>
    <source>
        <strain evidence="2 3">AUS-126-30</strain>
    </source>
</reference>
<feature type="compositionally biased region" description="Basic and acidic residues" evidence="1">
    <location>
        <begin position="60"/>
        <end position="80"/>
    </location>
</feature>
<accession>A0A2U1J0N2</accession>
<dbReference type="EMBL" id="MBFU01000535">
    <property type="protein sequence ID" value="PVZ98597.1"/>
    <property type="molecule type" value="Genomic_DNA"/>
</dbReference>
<comment type="caution">
    <text evidence="2">The sequence shown here is derived from an EMBL/GenBank/DDBJ whole genome shotgun (WGS) entry which is preliminary data.</text>
</comment>
<evidence type="ECO:0000256" key="1">
    <source>
        <dbReference type="SAM" id="MobiDB-lite"/>
    </source>
</evidence>
<evidence type="ECO:0000313" key="2">
    <source>
        <dbReference type="EMBL" id="PVZ98597.1"/>
    </source>
</evidence>
<sequence length="341" mass="38793">MGIKASLIINSLNEFSSWADDDFYDENQDQKLHSLDEKIQNPINSQAVQNLATHLPKVVAAEKKSESESATKYKRGEKTKMGNKQKPSRYQKDAVSMYESEKMNLYFSKNKKKHSSTTKKPGKSNALDTKTDLQNDSGFSDNFVSKSNKDHDNVDKAKVFGSDNNEWEEFCSSNELFSNNETTSKQNSNQPSLKPQLDTNIERNVSIKDVEAFLGNLNVDISNSNTKSNKKHNTISSIWDTGEQLQTAPLTYSKQFTGYTKSTETNTLNEKNDRGQHYFTLVVPITKSRQAPIHIHRNDNVKDIVSEFCKVWRIPNDIKNNLVTQLSVHKNMVSALYNVYE</sequence>
<keyword evidence="3" id="KW-1185">Reference proteome</keyword>